<feature type="region of interest" description="Disordered" evidence="1">
    <location>
        <begin position="92"/>
        <end position="120"/>
    </location>
</feature>
<dbReference type="Proteomes" id="UP000030649">
    <property type="component" value="Unassembled WGS sequence"/>
</dbReference>
<dbReference type="STRING" id="1238424.J07HQW1_00438"/>
<organism evidence="2 3">
    <name type="scientific">Haloquadratum walsbyi J07HQW1</name>
    <dbReference type="NCBI Taxonomy" id="1238424"/>
    <lineage>
        <taxon>Archaea</taxon>
        <taxon>Methanobacteriati</taxon>
        <taxon>Methanobacteriota</taxon>
        <taxon>Stenosarchaea group</taxon>
        <taxon>Halobacteria</taxon>
        <taxon>Halobacteriales</taxon>
        <taxon>Haloferacaceae</taxon>
        <taxon>Haloquadratum</taxon>
    </lineage>
</organism>
<reference evidence="2 3" key="1">
    <citation type="journal article" date="2013" name="PLoS ONE">
        <title>Assembly-driven community genomics of a hypersaline microbial ecosystem.</title>
        <authorList>
            <person name="Podell S."/>
            <person name="Ugalde J.A."/>
            <person name="Narasingarao P."/>
            <person name="Banfield J.F."/>
            <person name="Heidelberg K.B."/>
            <person name="Allen E.E."/>
        </authorList>
    </citation>
    <scope>NUCLEOTIDE SEQUENCE [LARGE SCALE GENOMIC DNA]</scope>
    <source>
        <strain evidence="3">J07HQW1</strain>
    </source>
</reference>
<feature type="compositionally biased region" description="Acidic residues" evidence="1">
    <location>
        <begin position="1"/>
        <end position="13"/>
    </location>
</feature>
<gene>
    <name evidence="2" type="ORF">J07HQW1_00438</name>
</gene>
<sequence length="120" mass="13150">MADEAEGDGDNEPIVELGEKTPVAGQPLARVAARLTWPHELSRIIDQEGESVIRTPTGPQQLELVLTDVDETYIDSRQTFVSTVEDIIGTGPVATEADDANDNDDNKDQNTKHKHNRCRG</sequence>
<proteinExistence type="predicted"/>
<protein>
    <submittedName>
        <fullName evidence="2">Uncharacterized protein</fullName>
    </submittedName>
</protein>
<dbReference type="Pfam" id="PF19102">
    <property type="entry name" value="DUF5789"/>
    <property type="match status" value="1"/>
</dbReference>
<accession>U1PA50</accession>
<evidence type="ECO:0000313" key="3">
    <source>
        <dbReference type="Proteomes" id="UP000030649"/>
    </source>
</evidence>
<dbReference type="HOGENOM" id="CLU_163803_0_0_2"/>
<dbReference type="AlphaFoldDB" id="U1PA50"/>
<dbReference type="InterPro" id="IPR043899">
    <property type="entry name" value="DUF5789"/>
</dbReference>
<name>U1PA50_9EURY</name>
<feature type="region of interest" description="Disordered" evidence="1">
    <location>
        <begin position="1"/>
        <end position="22"/>
    </location>
</feature>
<evidence type="ECO:0000313" key="2">
    <source>
        <dbReference type="EMBL" id="ERG90417.1"/>
    </source>
</evidence>
<dbReference type="EMBL" id="KE356560">
    <property type="protein sequence ID" value="ERG90417.1"/>
    <property type="molecule type" value="Genomic_DNA"/>
</dbReference>
<evidence type="ECO:0000256" key="1">
    <source>
        <dbReference type="SAM" id="MobiDB-lite"/>
    </source>
</evidence>